<proteinExistence type="predicted"/>
<dbReference type="EMBL" id="CP012752">
    <property type="protein sequence ID" value="ALG07252.1"/>
    <property type="molecule type" value="Genomic_DNA"/>
</dbReference>
<dbReference type="Proteomes" id="UP000063699">
    <property type="component" value="Chromosome"/>
</dbReference>
<dbReference type="KEGG" id="kphy:AOZ06_10260"/>
<sequence length="113" mass="11940">MPEPILVAISAALAAKAVTSIYDFVRTKFATRKEAAAALDAAQGAAPESPEVKALAAELEKAEAADPEFGEQLRTQWQAAQQAGTRTGNMSISGTMENTKFVQAQNINGDINF</sequence>
<keyword evidence="2" id="KW-1185">Reference proteome</keyword>
<dbReference type="OrthoDB" id="4555377at2"/>
<dbReference type="RefSeq" id="WP_054289221.1">
    <property type="nucleotide sequence ID" value="NZ_CP012752.1"/>
</dbReference>
<dbReference type="STRING" id="860235.AOZ06_10260"/>
<organism evidence="1 2">
    <name type="scientific">Kibdelosporangium phytohabitans</name>
    <dbReference type="NCBI Taxonomy" id="860235"/>
    <lineage>
        <taxon>Bacteria</taxon>
        <taxon>Bacillati</taxon>
        <taxon>Actinomycetota</taxon>
        <taxon>Actinomycetes</taxon>
        <taxon>Pseudonocardiales</taxon>
        <taxon>Pseudonocardiaceae</taxon>
        <taxon>Kibdelosporangium</taxon>
    </lineage>
</organism>
<evidence type="ECO:0000313" key="1">
    <source>
        <dbReference type="EMBL" id="ALG07252.1"/>
    </source>
</evidence>
<reference evidence="1 2" key="1">
    <citation type="submission" date="2015-07" db="EMBL/GenBank/DDBJ databases">
        <title>Genome sequencing of Kibdelosporangium phytohabitans.</title>
        <authorList>
            <person name="Qin S."/>
            <person name="Xing K."/>
        </authorList>
    </citation>
    <scope>NUCLEOTIDE SEQUENCE [LARGE SCALE GENOMIC DNA]</scope>
    <source>
        <strain evidence="1 2">KLBMP1111</strain>
    </source>
</reference>
<dbReference type="AlphaFoldDB" id="A0A0N9HUV3"/>
<gene>
    <name evidence="1" type="ORF">AOZ06_10260</name>
</gene>
<name>A0A0N9HUV3_9PSEU</name>
<accession>A0A0N9HUV3</accession>
<protein>
    <submittedName>
        <fullName evidence="1">Uncharacterized protein</fullName>
    </submittedName>
</protein>
<evidence type="ECO:0000313" key="2">
    <source>
        <dbReference type="Proteomes" id="UP000063699"/>
    </source>
</evidence>